<dbReference type="InterPro" id="IPR036388">
    <property type="entry name" value="WH-like_DNA-bd_sf"/>
</dbReference>
<dbReference type="GO" id="GO:0006950">
    <property type="term" value="P:response to stress"/>
    <property type="evidence" value="ECO:0007669"/>
    <property type="project" value="TreeGrafter"/>
</dbReference>
<sequence length="152" mass="16627">MRRAEHLRFAILAAQREGNRALAQALKPLGVTPSQAEVLRLLQQRGPLSLNGIGQLLVCESGNSPSRLVDRMVGLGLVDRRTAAEDRRHIEVTLTPEGVRVATAVAEIEQNLYAMIDTVAEGHDTDALLNFIHSFVDDLPSGQALARRLDDE</sequence>
<evidence type="ECO:0000313" key="3">
    <source>
        <dbReference type="Proteomes" id="UP000279275"/>
    </source>
</evidence>
<dbReference type="SMART" id="SM00347">
    <property type="entry name" value="HTH_MARR"/>
    <property type="match status" value="1"/>
</dbReference>
<name>A0A3M2KYY6_9NOCA</name>
<dbReference type="PROSITE" id="PS50995">
    <property type="entry name" value="HTH_MARR_2"/>
    <property type="match status" value="1"/>
</dbReference>
<gene>
    <name evidence="2" type="ORF">EBN03_25730</name>
</gene>
<reference evidence="2 3" key="1">
    <citation type="submission" date="2018-10" db="EMBL/GenBank/DDBJ databases">
        <title>Isolation from cow dung.</title>
        <authorList>
            <person name="Ling L."/>
        </authorList>
    </citation>
    <scope>NUCLEOTIDE SEQUENCE [LARGE SCALE GENOMIC DNA]</scope>
    <source>
        <strain evidence="2 3">NEAU-LL90</strain>
    </source>
</reference>
<dbReference type="InterPro" id="IPR036390">
    <property type="entry name" value="WH_DNA-bd_sf"/>
</dbReference>
<evidence type="ECO:0000313" key="2">
    <source>
        <dbReference type="EMBL" id="RMI29483.1"/>
    </source>
</evidence>
<dbReference type="EMBL" id="RFFH01000014">
    <property type="protein sequence ID" value="RMI29483.1"/>
    <property type="molecule type" value="Genomic_DNA"/>
</dbReference>
<comment type="caution">
    <text evidence="2">The sequence shown here is derived from an EMBL/GenBank/DDBJ whole genome shotgun (WGS) entry which is preliminary data.</text>
</comment>
<dbReference type="InterPro" id="IPR039422">
    <property type="entry name" value="MarR/SlyA-like"/>
</dbReference>
<dbReference type="PANTHER" id="PTHR33164:SF101">
    <property type="entry name" value="TRANSCRIPTIONAL REPRESSOR MPRA"/>
    <property type="match status" value="1"/>
</dbReference>
<dbReference type="Proteomes" id="UP000279275">
    <property type="component" value="Unassembled WGS sequence"/>
</dbReference>
<dbReference type="Pfam" id="PF01047">
    <property type="entry name" value="MarR"/>
    <property type="match status" value="1"/>
</dbReference>
<dbReference type="AlphaFoldDB" id="A0A3M2KYY6"/>
<protein>
    <submittedName>
        <fullName evidence="2">MarR family transcriptional regulator</fullName>
    </submittedName>
</protein>
<dbReference type="OrthoDB" id="2600321at2"/>
<dbReference type="InterPro" id="IPR000835">
    <property type="entry name" value="HTH_MarR-typ"/>
</dbReference>
<proteinExistence type="predicted"/>
<dbReference type="Gene3D" id="1.10.10.10">
    <property type="entry name" value="Winged helix-like DNA-binding domain superfamily/Winged helix DNA-binding domain"/>
    <property type="match status" value="1"/>
</dbReference>
<dbReference type="PANTHER" id="PTHR33164">
    <property type="entry name" value="TRANSCRIPTIONAL REGULATOR, MARR FAMILY"/>
    <property type="match status" value="1"/>
</dbReference>
<keyword evidence="3" id="KW-1185">Reference proteome</keyword>
<organism evidence="2 3">
    <name type="scientific">Nocardia stercoris</name>
    <dbReference type="NCBI Taxonomy" id="2483361"/>
    <lineage>
        <taxon>Bacteria</taxon>
        <taxon>Bacillati</taxon>
        <taxon>Actinomycetota</taxon>
        <taxon>Actinomycetes</taxon>
        <taxon>Mycobacteriales</taxon>
        <taxon>Nocardiaceae</taxon>
        <taxon>Nocardia</taxon>
    </lineage>
</organism>
<dbReference type="SUPFAM" id="SSF46785">
    <property type="entry name" value="Winged helix' DNA-binding domain"/>
    <property type="match status" value="1"/>
</dbReference>
<accession>A0A3M2KYY6</accession>
<feature type="domain" description="HTH marR-type" evidence="1">
    <location>
        <begin position="1"/>
        <end position="137"/>
    </location>
</feature>
<evidence type="ECO:0000259" key="1">
    <source>
        <dbReference type="PROSITE" id="PS50995"/>
    </source>
</evidence>
<dbReference type="GO" id="GO:0003700">
    <property type="term" value="F:DNA-binding transcription factor activity"/>
    <property type="evidence" value="ECO:0007669"/>
    <property type="project" value="InterPro"/>
</dbReference>
<dbReference type="RefSeq" id="WP_122190715.1">
    <property type="nucleotide sequence ID" value="NZ_RFFH01000014.1"/>
</dbReference>